<dbReference type="GO" id="GO:0005789">
    <property type="term" value="C:endoplasmic reticulum membrane"/>
    <property type="evidence" value="ECO:0007669"/>
    <property type="project" value="UniProtKB-SubCell"/>
</dbReference>
<dbReference type="KEGG" id="cme:CYME_CMQ309C"/>
<evidence type="ECO:0000256" key="3">
    <source>
        <dbReference type="ARBA" id="ARBA00008715"/>
    </source>
</evidence>
<protein>
    <recommendedName>
        <fullName evidence="10">Alpha-1,3-glucosyltransferase</fullName>
        <ecNumber evidence="10">2.4.1.-</ecNumber>
    </recommendedName>
</protein>
<dbReference type="GO" id="GO:0042283">
    <property type="term" value="F:dolichyl pyrophosphate Glc1Man9GlcNAc2 alpha-1,3-glucosyltransferase activity"/>
    <property type="evidence" value="ECO:0007669"/>
    <property type="project" value="TreeGrafter"/>
</dbReference>
<dbReference type="RefSeq" id="XP_005538215.1">
    <property type="nucleotide sequence ID" value="XM_005538158.1"/>
</dbReference>
<keyword evidence="8 10" id="KW-1133">Transmembrane helix</keyword>
<evidence type="ECO:0000313" key="11">
    <source>
        <dbReference type="EMBL" id="BAM82179.1"/>
    </source>
</evidence>
<reference evidence="11 12" key="1">
    <citation type="journal article" date="2004" name="Nature">
        <title>Genome sequence of the ultrasmall unicellular red alga Cyanidioschyzon merolae 10D.</title>
        <authorList>
            <person name="Matsuzaki M."/>
            <person name="Misumi O."/>
            <person name="Shin-i T."/>
            <person name="Maruyama S."/>
            <person name="Takahara M."/>
            <person name="Miyagishima S."/>
            <person name="Mori T."/>
            <person name="Nishida K."/>
            <person name="Yagisawa F."/>
            <person name="Nishida K."/>
            <person name="Yoshida Y."/>
            <person name="Nishimura Y."/>
            <person name="Nakao S."/>
            <person name="Kobayashi T."/>
            <person name="Momoyama Y."/>
            <person name="Higashiyama T."/>
            <person name="Minoda A."/>
            <person name="Sano M."/>
            <person name="Nomoto H."/>
            <person name="Oishi K."/>
            <person name="Hayashi H."/>
            <person name="Ohta F."/>
            <person name="Nishizaka S."/>
            <person name="Haga S."/>
            <person name="Miura S."/>
            <person name="Morishita T."/>
            <person name="Kabeya Y."/>
            <person name="Terasawa K."/>
            <person name="Suzuki Y."/>
            <person name="Ishii Y."/>
            <person name="Asakawa S."/>
            <person name="Takano H."/>
            <person name="Ohta N."/>
            <person name="Kuroiwa H."/>
            <person name="Tanaka K."/>
            <person name="Shimizu N."/>
            <person name="Sugano S."/>
            <person name="Sato N."/>
            <person name="Nozaki H."/>
            <person name="Ogasawara N."/>
            <person name="Kohara Y."/>
            <person name="Kuroiwa T."/>
        </authorList>
    </citation>
    <scope>NUCLEOTIDE SEQUENCE [LARGE SCALE GENOMIC DNA]</scope>
    <source>
        <strain evidence="11 12">10D</strain>
    </source>
</reference>
<feature type="transmembrane region" description="Helical" evidence="10">
    <location>
        <begin position="12"/>
        <end position="30"/>
    </location>
</feature>
<evidence type="ECO:0000256" key="9">
    <source>
        <dbReference type="ARBA" id="ARBA00023136"/>
    </source>
</evidence>
<keyword evidence="12" id="KW-1185">Reference proteome</keyword>
<keyword evidence="7 10" id="KW-0256">Endoplasmic reticulum</keyword>
<reference evidence="11 12" key="2">
    <citation type="journal article" date="2007" name="BMC Biol.">
        <title>A 100%-complete sequence reveals unusually simple genomic features in the hot-spring red alga Cyanidioschyzon merolae.</title>
        <authorList>
            <person name="Nozaki H."/>
            <person name="Takano H."/>
            <person name="Misumi O."/>
            <person name="Terasawa K."/>
            <person name="Matsuzaki M."/>
            <person name="Maruyama S."/>
            <person name="Nishida K."/>
            <person name="Yagisawa F."/>
            <person name="Yoshida Y."/>
            <person name="Fujiwara T."/>
            <person name="Takio S."/>
            <person name="Tamura K."/>
            <person name="Chung S.J."/>
            <person name="Nakamura S."/>
            <person name="Kuroiwa H."/>
            <person name="Tanaka K."/>
            <person name="Sato N."/>
            <person name="Kuroiwa T."/>
        </authorList>
    </citation>
    <scope>NUCLEOTIDE SEQUENCE [LARGE SCALE GENOMIC DNA]</scope>
    <source>
        <strain evidence="11 12">10D</strain>
    </source>
</reference>
<dbReference type="Gramene" id="CMQ309CT">
    <property type="protein sequence ID" value="CMQ309CT"/>
    <property type="gene ID" value="CMQ309C"/>
</dbReference>
<evidence type="ECO:0000256" key="5">
    <source>
        <dbReference type="ARBA" id="ARBA00022679"/>
    </source>
</evidence>
<dbReference type="STRING" id="280699.M1VAM2"/>
<comment type="caution">
    <text evidence="10">Lacks conserved residue(s) required for the propagation of feature annotation.</text>
</comment>
<proteinExistence type="inferred from homology"/>
<keyword evidence="6 10" id="KW-0812">Transmembrane</keyword>
<dbReference type="EMBL" id="AP006499">
    <property type="protein sequence ID" value="BAM82179.1"/>
    <property type="molecule type" value="Genomic_DNA"/>
</dbReference>
<dbReference type="eggNOG" id="KOG2576">
    <property type="taxonomic scope" value="Eukaryota"/>
</dbReference>
<dbReference type="InterPro" id="IPR004856">
    <property type="entry name" value="Glyco_trans_ALG6/ALG8"/>
</dbReference>
<evidence type="ECO:0000256" key="6">
    <source>
        <dbReference type="ARBA" id="ARBA00022692"/>
    </source>
</evidence>
<keyword evidence="9 10" id="KW-0472">Membrane</keyword>
<comment type="pathway">
    <text evidence="2 10">Protein modification; protein glycosylation.</text>
</comment>
<feature type="transmembrane region" description="Helical" evidence="10">
    <location>
        <begin position="520"/>
        <end position="541"/>
    </location>
</feature>
<dbReference type="OMA" id="YHSTDFD"/>
<dbReference type="UniPathway" id="UPA00378"/>
<evidence type="ECO:0000256" key="2">
    <source>
        <dbReference type="ARBA" id="ARBA00004922"/>
    </source>
</evidence>
<name>M1VAM2_CYAM1</name>
<dbReference type="Proteomes" id="UP000007014">
    <property type="component" value="Chromosome 17"/>
</dbReference>
<feature type="transmembrane region" description="Helical" evidence="10">
    <location>
        <begin position="161"/>
        <end position="179"/>
    </location>
</feature>
<feature type="transmembrane region" description="Helical" evidence="10">
    <location>
        <begin position="234"/>
        <end position="260"/>
    </location>
</feature>
<dbReference type="HOGENOM" id="CLU_022045_1_1_1"/>
<evidence type="ECO:0000256" key="7">
    <source>
        <dbReference type="ARBA" id="ARBA00022824"/>
    </source>
</evidence>
<dbReference type="GO" id="GO:0006487">
    <property type="term" value="P:protein N-linked glycosylation"/>
    <property type="evidence" value="ECO:0007669"/>
    <property type="project" value="TreeGrafter"/>
</dbReference>
<keyword evidence="4 10" id="KW-0328">Glycosyltransferase</keyword>
<evidence type="ECO:0000313" key="12">
    <source>
        <dbReference type="Proteomes" id="UP000007014"/>
    </source>
</evidence>
<gene>
    <name evidence="11" type="ORF">CYME_CMQ309C</name>
</gene>
<evidence type="ECO:0000256" key="4">
    <source>
        <dbReference type="ARBA" id="ARBA00022676"/>
    </source>
</evidence>
<comment type="similarity">
    <text evidence="3 10">Belongs to the ALG6/ALG8 glucosyltransferase family.</text>
</comment>
<feature type="transmembrane region" description="Helical" evidence="10">
    <location>
        <begin position="103"/>
        <end position="121"/>
    </location>
</feature>
<keyword evidence="5 10" id="KW-0808">Transferase</keyword>
<dbReference type="PANTHER" id="PTHR12413:SF2">
    <property type="entry name" value="DOLICHYL PYROPHOSPHATE GLC1MAN9GLCNAC2 ALPHA-1,3-GLUCOSYLTRANSFERASE-RELATED"/>
    <property type="match status" value="1"/>
</dbReference>
<dbReference type="Pfam" id="PF03155">
    <property type="entry name" value="Alg6_Alg8"/>
    <property type="match status" value="1"/>
</dbReference>
<feature type="transmembrane region" description="Helical" evidence="10">
    <location>
        <begin position="489"/>
        <end position="508"/>
    </location>
</feature>
<accession>M1VAM2</accession>
<comment type="subcellular location">
    <subcellularLocation>
        <location evidence="1 10">Endoplasmic reticulum membrane</location>
        <topology evidence="1 10">Multi-pass membrane protein</topology>
    </subcellularLocation>
</comment>
<feature type="transmembrane region" description="Helical" evidence="10">
    <location>
        <begin position="200"/>
        <end position="222"/>
    </location>
</feature>
<dbReference type="AlphaFoldDB" id="M1VAM2"/>
<dbReference type="EC" id="2.4.1.-" evidence="10"/>
<evidence type="ECO:0000256" key="8">
    <source>
        <dbReference type="ARBA" id="ARBA00022989"/>
    </source>
</evidence>
<evidence type="ECO:0000256" key="1">
    <source>
        <dbReference type="ARBA" id="ARBA00004477"/>
    </source>
</evidence>
<organism evidence="11 12">
    <name type="scientific">Cyanidioschyzon merolae (strain NIES-3377 / 10D)</name>
    <name type="common">Unicellular red alga</name>
    <dbReference type="NCBI Taxonomy" id="280699"/>
    <lineage>
        <taxon>Eukaryota</taxon>
        <taxon>Rhodophyta</taxon>
        <taxon>Bangiophyceae</taxon>
        <taxon>Cyanidiales</taxon>
        <taxon>Cyanidiaceae</taxon>
        <taxon>Cyanidioschyzon</taxon>
    </lineage>
</organism>
<sequence>MDKTSHPQEGVGFGLLLRLYCVTALLKALLVRAPYSTDLLVHLHWKSLTRRFPVSAWYTPATGPPYLDYPTCFAYLEWFLGALAQLLRIPLDHENGSVRLSTLIFMRITVIALDVFLFLGMRPWCAGPETAAAASFPSVVLDRLLWVVTHPALWLVDNIHFQYNGLVIGVILYSLGVLFRESVYAEMEKRRSQRGMWRASAAFLVALGLKHTTALSIAPVVGLVLWKQRAWKNIYVVVSGFVWLLLMLGLPFGCVGWRALWERLFPLDERGLFHAYWAPNAYALLAAADKVVARFCALVFSRLVERGLAKSPHGSDLLPMLHRSGRVSNSAGLVQTAGGGFYLLPEWTPMLATLCCVVAMTPSLLALHWAFQESARHGETQPASSDATAVDRLDQRRCMEFLAKICAQVSLSLFLFGWHVHEKALILPVFLAGLGLGPRHPVAAALSTACSLAMFPLVSSPGVRLVRLALLFWHWLYFAPLQPWPPTRAWLLVYSYGGIGLMIGELLASWHGWQRLGLPFLPLMLQSVYSALAVVFAWGYLSWQVWRSTRADYMGCSPNAEAKHLLIAPSVQAGARPLLVRSSSKH</sequence>
<evidence type="ECO:0000256" key="10">
    <source>
        <dbReference type="RuleBase" id="RU363110"/>
    </source>
</evidence>
<dbReference type="GeneID" id="16996225"/>
<dbReference type="PANTHER" id="PTHR12413">
    <property type="entry name" value="DOLICHYL GLYCOSYLTRANSFERASE"/>
    <property type="match status" value="1"/>
</dbReference>
<dbReference type="OrthoDB" id="1689333at2759"/>